<evidence type="ECO:0000313" key="2">
    <source>
        <dbReference type="Proteomes" id="UP000515208"/>
    </source>
</evidence>
<gene>
    <name evidence="3" type="primary">AMER3</name>
</gene>
<organism evidence="2 3">
    <name type="scientific">Bison bison bison</name>
    <name type="common">North American plains bison</name>
    <dbReference type="NCBI Taxonomy" id="43346"/>
    <lineage>
        <taxon>Eukaryota</taxon>
        <taxon>Metazoa</taxon>
        <taxon>Chordata</taxon>
        <taxon>Craniata</taxon>
        <taxon>Vertebrata</taxon>
        <taxon>Euteleostomi</taxon>
        <taxon>Mammalia</taxon>
        <taxon>Eutheria</taxon>
        <taxon>Laurasiatheria</taxon>
        <taxon>Artiodactyla</taxon>
        <taxon>Ruminantia</taxon>
        <taxon>Pecora</taxon>
        <taxon>Bovidae</taxon>
        <taxon>Bovinae</taxon>
        <taxon>Bison</taxon>
    </lineage>
</organism>
<dbReference type="GeneID" id="104987277"/>
<evidence type="ECO:0000313" key="3">
    <source>
        <dbReference type="RefSeq" id="XP_010836419.1"/>
    </source>
</evidence>
<feature type="region of interest" description="Disordered" evidence="1">
    <location>
        <begin position="1"/>
        <end position="27"/>
    </location>
</feature>
<dbReference type="RefSeq" id="XP_010836419.1">
    <property type="nucleotide sequence ID" value="XM_010838117.1"/>
</dbReference>
<protein>
    <submittedName>
        <fullName evidence="3">APC membrane recruitment protein 3</fullName>
    </submittedName>
</protein>
<feature type="region of interest" description="Disordered" evidence="1">
    <location>
        <begin position="66"/>
        <end position="100"/>
    </location>
</feature>
<accession>A0A6P3HBC6</accession>
<name>A0A6P3HBC6_BISBB</name>
<dbReference type="CTD" id="205147"/>
<keyword evidence="2" id="KW-1185">Reference proteome</keyword>
<evidence type="ECO:0000256" key="1">
    <source>
        <dbReference type="SAM" id="MobiDB-lite"/>
    </source>
</evidence>
<dbReference type="Proteomes" id="UP000515208">
    <property type="component" value="Unplaced"/>
</dbReference>
<sequence length="175" mass="18797">MGSNTVRKNKVPHPSVWPGSQEPRLPRNLGCFQGPWRPGPGGSTMDSKLTLTGCVAQVEALQINPDCQSPAAHPPRQNTGSGLCGKPQARGPDILQQEQPNGFPNLAAICGLPSLANPLHIPQDQRCPGSILDLSQLREEPTTLNVQAHVSVEDRPLQLNSRAMEQAAQRGQLDL</sequence>
<dbReference type="KEGG" id="bbis:104987277"/>
<proteinExistence type="predicted"/>
<reference evidence="3" key="1">
    <citation type="submission" date="2025-08" db="UniProtKB">
        <authorList>
            <consortium name="RefSeq"/>
        </authorList>
    </citation>
    <scope>IDENTIFICATION</scope>
    <source>
        <tissue evidence="3">Blood</tissue>
    </source>
</reference>
<dbReference type="AlphaFoldDB" id="A0A6P3HBC6"/>